<keyword evidence="4" id="KW-1185">Reference proteome</keyword>
<evidence type="ECO:0000256" key="2">
    <source>
        <dbReference type="SAM" id="SignalP"/>
    </source>
</evidence>
<gene>
    <name evidence="3" type="ORF">EJ08DRAFT_702834</name>
</gene>
<sequence>MLGVLLFSAVLRCSWAWADIGIGSNTTSVAAKECHLSWINYRIASTAWLSSNATQTTSTITEDTTYFVNVGTGIPYKDSTGIDRFANHSNTAIETSVLKSLYTTTSLATWEVTRTAPFPRPTPICSINRDDCDVLLNEYYAKSESDEDVRLVQNGTPFRYEPEFPECIARKCECVVQGENIRLIHWGSNDRNSATNSVFQTDVITLISTTTNTMSESILRSGLSTTIITGNFAFTSPSLYLAYATLRAEVYCPLSGPMDFADFHPSTTGGLHTASIVALNPEDLYSVVFVFPNFHGDETEYALAMARGSFQNTYGRPTSNKIEHFTLSNLANPVPASACYAATFDYWDRNPPKTIVDDTYDPYLAVKQKVFAAVDPAWVSCKQGIIGMLDPPLALNSVAGIAVPTAPPIPSELTAAAAPASVHSSAWPAMATSSLIHQAVATSSLLNQVPVITSQPYQTSATTSFTLQTSEISSRSNQIQDLQQAWGKKTGQSHSLGSVTSTLPKEVDPRAKTTTNSGSLRTSSASRYDVEASHFVFLFILLALNPF</sequence>
<organism evidence="3 4">
    <name type="scientific">Tothia fuscella</name>
    <dbReference type="NCBI Taxonomy" id="1048955"/>
    <lineage>
        <taxon>Eukaryota</taxon>
        <taxon>Fungi</taxon>
        <taxon>Dikarya</taxon>
        <taxon>Ascomycota</taxon>
        <taxon>Pezizomycotina</taxon>
        <taxon>Dothideomycetes</taxon>
        <taxon>Pleosporomycetidae</taxon>
        <taxon>Venturiales</taxon>
        <taxon>Cylindrosympodiaceae</taxon>
        <taxon>Tothia</taxon>
    </lineage>
</organism>
<dbReference type="Proteomes" id="UP000800235">
    <property type="component" value="Unassembled WGS sequence"/>
</dbReference>
<evidence type="ECO:0000313" key="3">
    <source>
        <dbReference type="EMBL" id="KAF2419013.1"/>
    </source>
</evidence>
<keyword evidence="2" id="KW-0732">Signal</keyword>
<dbReference type="EMBL" id="MU007120">
    <property type="protein sequence ID" value="KAF2419013.1"/>
    <property type="molecule type" value="Genomic_DNA"/>
</dbReference>
<comment type="caution">
    <text evidence="3">The sequence shown here is derived from an EMBL/GenBank/DDBJ whole genome shotgun (WGS) entry which is preliminary data.</text>
</comment>
<accession>A0A9P4TS75</accession>
<feature type="chain" id="PRO_5040238593" evidence="2">
    <location>
        <begin position="17"/>
        <end position="547"/>
    </location>
</feature>
<protein>
    <submittedName>
        <fullName evidence="3">Uncharacterized protein</fullName>
    </submittedName>
</protein>
<dbReference type="AlphaFoldDB" id="A0A9P4TS75"/>
<feature type="compositionally biased region" description="Polar residues" evidence="1">
    <location>
        <begin position="490"/>
        <end position="503"/>
    </location>
</feature>
<feature type="signal peptide" evidence="2">
    <location>
        <begin position="1"/>
        <end position="16"/>
    </location>
</feature>
<evidence type="ECO:0000313" key="4">
    <source>
        <dbReference type="Proteomes" id="UP000800235"/>
    </source>
</evidence>
<reference evidence="3" key="1">
    <citation type="journal article" date="2020" name="Stud. Mycol.">
        <title>101 Dothideomycetes genomes: a test case for predicting lifestyles and emergence of pathogens.</title>
        <authorList>
            <person name="Haridas S."/>
            <person name="Albert R."/>
            <person name="Binder M."/>
            <person name="Bloem J."/>
            <person name="Labutti K."/>
            <person name="Salamov A."/>
            <person name="Andreopoulos B."/>
            <person name="Baker S."/>
            <person name="Barry K."/>
            <person name="Bills G."/>
            <person name="Bluhm B."/>
            <person name="Cannon C."/>
            <person name="Castanera R."/>
            <person name="Culley D."/>
            <person name="Daum C."/>
            <person name="Ezra D."/>
            <person name="Gonzalez J."/>
            <person name="Henrissat B."/>
            <person name="Kuo A."/>
            <person name="Liang C."/>
            <person name="Lipzen A."/>
            <person name="Lutzoni F."/>
            <person name="Magnuson J."/>
            <person name="Mondo S."/>
            <person name="Nolan M."/>
            <person name="Ohm R."/>
            <person name="Pangilinan J."/>
            <person name="Park H.-J."/>
            <person name="Ramirez L."/>
            <person name="Alfaro M."/>
            <person name="Sun H."/>
            <person name="Tritt A."/>
            <person name="Yoshinaga Y."/>
            <person name="Zwiers L.-H."/>
            <person name="Turgeon B."/>
            <person name="Goodwin S."/>
            <person name="Spatafora J."/>
            <person name="Crous P."/>
            <person name="Grigoriev I."/>
        </authorList>
    </citation>
    <scope>NUCLEOTIDE SEQUENCE</scope>
    <source>
        <strain evidence="3">CBS 130266</strain>
    </source>
</reference>
<proteinExistence type="predicted"/>
<evidence type="ECO:0000256" key="1">
    <source>
        <dbReference type="SAM" id="MobiDB-lite"/>
    </source>
</evidence>
<dbReference type="OrthoDB" id="3944128at2759"/>
<feature type="compositionally biased region" description="Polar residues" evidence="1">
    <location>
        <begin position="512"/>
        <end position="523"/>
    </location>
</feature>
<name>A0A9P4TS75_9PEZI</name>
<feature type="region of interest" description="Disordered" evidence="1">
    <location>
        <begin position="478"/>
        <end position="523"/>
    </location>
</feature>